<keyword evidence="4" id="KW-1185">Reference proteome</keyword>
<dbReference type="SUPFAM" id="SSF54060">
    <property type="entry name" value="His-Me finger endonucleases"/>
    <property type="match status" value="1"/>
</dbReference>
<dbReference type="AlphaFoldDB" id="A0A9P7QZC1"/>
<dbReference type="InterPro" id="IPR044925">
    <property type="entry name" value="His-Me_finger_sf"/>
</dbReference>
<proteinExistence type="predicted"/>
<evidence type="ECO:0000313" key="3">
    <source>
        <dbReference type="EMBL" id="KAG7045022.1"/>
    </source>
</evidence>
<evidence type="ECO:0000259" key="2">
    <source>
        <dbReference type="Pfam" id="PF05551"/>
    </source>
</evidence>
<protein>
    <submittedName>
        <fullName evidence="3">DUF566 domain containing protein</fullName>
    </submittedName>
</protein>
<dbReference type="EMBL" id="JAESDN010000009">
    <property type="protein sequence ID" value="KAG7045022.1"/>
    <property type="molecule type" value="Genomic_DNA"/>
</dbReference>
<evidence type="ECO:0000256" key="1">
    <source>
        <dbReference type="SAM" id="MobiDB-lite"/>
    </source>
</evidence>
<feature type="compositionally biased region" description="Polar residues" evidence="1">
    <location>
        <begin position="22"/>
        <end position="35"/>
    </location>
</feature>
<dbReference type="GO" id="GO:0004519">
    <property type="term" value="F:endonuclease activity"/>
    <property type="evidence" value="ECO:0007669"/>
    <property type="project" value="InterPro"/>
</dbReference>
<sequence>MGRGRRASPPKLPPRSLSLTPDSNVPSTSKASNPHKTIKRCSDTMFELWCCSRKRAFRAWLLLVLGNSSSSGSSYGPAKRTLNGCILCQKRPTKAGYVETRPVFPGVRKKEAKRQYGHRLAIVAFHRRATRDRLLQGLDVSHLCGQTNCINPGHLVVESNADNHARKRCRAALTFTIIGDKARRKSWKGWKGWEGWQTREGRKGWRGWKGWERKGKEASDVKPKFQAVPTFACTHEPRCVKFVEEEYMY</sequence>
<evidence type="ECO:0000313" key="4">
    <source>
        <dbReference type="Proteomes" id="UP000699042"/>
    </source>
</evidence>
<feature type="region of interest" description="Disordered" evidence="1">
    <location>
        <begin position="1"/>
        <end position="36"/>
    </location>
</feature>
<reference evidence="3" key="1">
    <citation type="submission" date="2021-05" db="EMBL/GenBank/DDBJ databases">
        <title>Comparative genomics of three Colletotrichum scovillei strains and genetic complementation revealed genes involved fungal growth and virulence on chili pepper.</title>
        <authorList>
            <person name="Hsieh D.-K."/>
            <person name="Chuang S.-C."/>
            <person name="Chen C.-Y."/>
            <person name="Chao Y.-T."/>
            <person name="Lu M.-Y.J."/>
            <person name="Lee M.-H."/>
            <person name="Shih M.-C."/>
        </authorList>
    </citation>
    <scope>NUCLEOTIDE SEQUENCE</scope>
    <source>
        <strain evidence="3">Coll-153</strain>
    </source>
</reference>
<accession>A0A9P7QZC1</accession>
<comment type="caution">
    <text evidence="3">The sequence shown here is derived from an EMBL/GenBank/DDBJ whole genome shotgun (WGS) entry which is preliminary data.</text>
</comment>
<gene>
    <name evidence="3" type="ORF">JMJ77_009111</name>
</gene>
<dbReference type="Gene3D" id="3.90.75.10">
    <property type="entry name" value="Homing Intron 3 (I-ppo) Encoded Endonuclease, Chain A"/>
    <property type="match status" value="1"/>
</dbReference>
<feature type="domain" description="Zinc-binding loop region of homing endonuclease" evidence="2">
    <location>
        <begin position="92"/>
        <end position="172"/>
    </location>
</feature>
<dbReference type="Pfam" id="PF05551">
    <property type="entry name" value="zf-His_Me_endon"/>
    <property type="match status" value="1"/>
</dbReference>
<dbReference type="InterPro" id="IPR044930">
    <property type="entry name" value="Homing_endonuclease_His-Me"/>
</dbReference>
<organism evidence="3 4">
    <name type="scientific">Colletotrichum scovillei</name>
    <dbReference type="NCBI Taxonomy" id="1209932"/>
    <lineage>
        <taxon>Eukaryota</taxon>
        <taxon>Fungi</taxon>
        <taxon>Dikarya</taxon>
        <taxon>Ascomycota</taxon>
        <taxon>Pezizomycotina</taxon>
        <taxon>Sordariomycetes</taxon>
        <taxon>Hypocreomycetidae</taxon>
        <taxon>Glomerellales</taxon>
        <taxon>Glomerellaceae</taxon>
        <taxon>Colletotrichum</taxon>
        <taxon>Colletotrichum acutatum species complex</taxon>
    </lineage>
</organism>
<dbReference type="Proteomes" id="UP000699042">
    <property type="component" value="Unassembled WGS sequence"/>
</dbReference>
<dbReference type="InterPro" id="IPR008704">
    <property type="entry name" value="Endonuclease_Zinc-binding_loop"/>
</dbReference>
<name>A0A9P7QZC1_9PEZI</name>